<reference evidence="17" key="2">
    <citation type="submission" date="2020-06" db="EMBL/GenBank/DDBJ databases">
        <authorList>
            <person name="Sheffer M."/>
        </authorList>
    </citation>
    <scope>NUCLEOTIDE SEQUENCE</scope>
</reference>
<dbReference type="InterPro" id="IPR050476">
    <property type="entry name" value="Insect_CytP450_Detox"/>
</dbReference>
<keyword evidence="8" id="KW-0492">Microsome</keyword>
<evidence type="ECO:0000256" key="11">
    <source>
        <dbReference type="ARBA" id="ARBA00023033"/>
    </source>
</evidence>
<evidence type="ECO:0000256" key="6">
    <source>
        <dbReference type="ARBA" id="ARBA00022723"/>
    </source>
</evidence>
<comment type="caution">
    <text evidence="17">The sequence shown here is derived from an EMBL/GenBank/DDBJ whole genome shotgun (WGS) entry which is preliminary data.</text>
</comment>
<evidence type="ECO:0000256" key="8">
    <source>
        <dbReference type="ARBA" id="ARBA00022848"/>
    </source>
</evidence>
<dbReference type="SUPFAM" id="SSF48264">
    <property type="entry name" value="Cytochrome P450"/>
    <property type="match status" value="1"/>
</dbReference>
<feature type="region of interest" description="Disordered" evidence="15">
    <location>
        <begin position="299"/>
        <end position="322"/>
    </location>
</feature>
<evidence type="ECO:0000256" key="15">
    <source>
        <dbReference type="SAM" id="MobiDB-lite"/>
    </source>
</evidence>
<comment type="subcellular location">
    <subcellularLocation>
        <location evidence="3">Endoplasmic reticulum membrane</location>
        <topology evidence="3">Peripheral membrane protein</topology>
    </subcellularLocation>
    <subcellularLocation>
        <location evidence="2">Microsome membrane</location>
        <topology evidence="2">Peripheral membrane protein</topology>
    </subcellularLocation>
</comment>
<name>A0A8T0G550_ARGBR</name>
<dbReference type="InterPro" id="IPR017972">
    <property type="entry name" value="Cyt_P450_CS"/>
</dbReference>
<evidence type="ECO:0000313" key="17">
    <source>
        <dbReference type="EMBL" id="KAF8796363.1"/>
    </source>
</evidence>
<evidence type="ECO:0000256" key="4">
    <source>
        <dbReference type="ARBA" id="ARBA00010617"/>
    </source>
</evidence>
<dbReference type="PANTHER" id="PTHR24292">
    <property type="entry name" value="CYTOCHROME P450"/>
    <property type="match status" value="1"/>
</dbReference>
<keyword evidence="5 13" id="KW-0349">Heme</keyword>
<dbReference type="Pfam" id="PF00067">
    <property type="entry name" value="p450"/>
    <property type="match status" value="1"/>
</dbReference>
<comment type="similarity">
    <text evidence="4 14">Belongs to the cytochrome P450 family.</text>
</comment>
<protein>
    <submittedName>
        <fullName evidence="17">Lithocholate 6-beta-hydroxylase like protein</fullName>
    </submittedName>
</protein>
<keyword evidence="7" id="KW-0256">Endoplasmic reticulum</keyword>
<dbReference type="InterPro" id="IPR002401">
    <property type="entry name" value="Cyt_P450_E_grp-I"/>
</dbReference>
<feature type="transmembrane region" description="Helical" evidence="16">
    <location>
        <begin position="237"/>
        <end position="257"/>
    </location>
</feature>
<dbReference type="AlphaFoldDB" id="A0A8T0G550"/>
<keyword evidence="6 13" id="KW-0479">Metal-binding</keyword>
<sequence length="561" mass="64682">MCLLDAKPDLFSVTGRMLFEELICGPFSVALILGFIIFVLFYRLTTRNHDYWEKRGIPYVKPLPLFGSLLEDMTKPALNVELERYAKLGPIYGYFRTVMPSISVAEPHLIKDIFVKDFQYLMDRRRSLLGYGNNKILILMLNMAPAKYWKRIRSSVTPAFTARKIKLITQIFKDSCETLIKNMTDASKKKQVNIVKFYDAFMMDVILSSAFSTKIDSHNDPNNTFVQHSKQITTSNWNISIIIYILFPFLRKFFIFYHAKKVTDFYKDAVLRIIAERKRTGQVRHDFLELMMETVRNSEETDEKFSSTDKEDQNGITSDNNYQISSHHISKSIPAKKLSEEELVAQCMTFFVAGYPTSTSTLSYTSYLLALHPEIQEKLRQEVDKTLLENEGELNYEIVHSMKYLDCVVSESLRLSPPVPRLERIVTTDYTLGDTGIVLTKGMTLTVPIAAMHRDPKYFPDPLKFNPDRFSPEEKDKHIPYTYLPFGCGPRNCIGAKLALIMIKMCLAYIIANFRINRCSLTKDKLNFLVTLAPITQVKEIMVELERRNDSPMAKIFNGTP</sequence>
<dbReference type="Gene3D" id="1.10.630.10">
    <property type="entry name" value="Cytochrome P450"/>
    <property type="match status" value="1"/>
</dbReference>
<feature type="transmembrane region" description="Helical" evidence="16">
    <location>
        <begin position="27"/>
        <end position="45"/>
    </location>
</feature>
<keyword evidence="12 16" id="KW-0472">Membrane</keyword>
<dbReference type="InterPro" id="IPR001128">
    <property type="entry name" value="Cyt_P450"/>
</dbReference>
<evidence type="ECO:0000256" key="2">
    <source>
        <dbReference type="ARBA" id="ARBA00004174"/>
    </source>
</evidence>
<evidence type="ECO:0000256" key="16">
    <source>
        <dbReference type="SAM" id="Phobius"/>
    </source>
</evidence>
<keyword evidence="9 14" id="KW-0560">Oxidoreductase</keyword>
<proteinExistence type="inferred from homology"/>
<dbReference type="GO" id="GO:0020037">
    <property type="term" value="F:heme binding"/>
    <property type="evidence" value="ECO:0007669"/>
    <property type="project" value="InterPro"/>
</dbReference>
<dbReference type="Proteomes" id="UP000807504">
    <property type="component" value="Unassembled WGS sequence"/>
</dbReference>
<evidence type="ECO:0000256" key="13">
    <source>
        <dbReference type="PIRSR" id="PIRSR602401-1"/>
    </source>
</evidence>
<dbReference type="FunFam" id="1.10.630.10:FF:000042">
    <property type="entry name" value="Cytochrome P450"/>
    <property type="match status" value="1"/>
</dbReference>
<comment type="cofactor">
    <cofactor evidence="1 13">
        <name>heme</name>
        <dbReference type="ChEBI" id="CHEBI:30413"/>
    </cofactor>
</comment>
<evidence type="ECO:0000256" key="14">
    <source>
        <dbReference type="RuleBase" id="RU000461"/>
    </source>
</evidence>
<dbReference type="PRINTS" id="PR00463">
    <property type="entry name" value="EP450I"/>
</dbReference>
<dbReference type="GO" id="GO:0016705">
    <property type="term" value="F:oxidoreductase activity, acting on paired donors, with incorporation or reduction of molecular oxygen"/>
    <property type="evidence" value="ECO:0007669"/>
    <property type="project" value="InterPro"/>
</dbReference>
<dbReference type="PRINTS" id="PR00385">
    <property type="entry name" value="P450"/>
</dbReference>
<dbReference type="GO" id="GO:0004497">
    <property type="term" value="F:monooxygenase activity"/>
    <property type="evidence" value="ECO:0007669"/>
    <property type="project" value="UniProtKB-KW"/>
</dbReference>
<gene>
    <name evidence="17" type="ORF">HNY73_000746</name>
</gene>
<keyword evidence="18" id="KW-1185">Reference proteome</keyword>
<keyword evidence="16" id="KW-1133">Transmembrane helix</keyword>
<evidence type="ECO:0000256" key="5">
    <source>
        <dbReference type="ARBA" id="ARBA00022617"/>
    </source>
</evidence>
<evidence type="ECO:0000256" key="3">
    <source>
        <dbReference type="ARBA" id="ARBA00004406"/>
    </source>
</evidence>
<dbReference type="CDD" id="cd11055">
    <property type="entry name" value="CYP3A-like"/>
    <property type="match status" value="1"/>
</dbReference>
<accession>A0A8T0G550</accession>
<reference evidence="17" key="1">
    <citation type="journal article" date="2020" name="bioRxiv">
        <title>Chromosome-level reference genome of the European wasp spider Argiope bruennichi: a resource for studies on range expansion and evolutionary adaptation.</title>
        <authorList>
            <person name="Sheffer M.M."/>
            <person name="Hoppe A."/>
            <person name="Krehenwinkel H."/>
            <person name="Uhl G."/>
            <person name="Kuss A.W."/>
            <person name="Jensen L."/>
            <person name="Jensen C."/>
            <person name="Gillespie R.G."/>
            <person name="Hoff K.J."/>
            <person name="Prost S."/>
        </authorList>
    </citation>
    <scope>NUCLEOTIDE SEQUENCE</scope>
</reference>
<keyword evidence="10 13" id="KW-0408">Iron</keyword>
<feature type="binding site" description="axial binding residue" evidence="13">
    <location>
        <position position="493"/>
    </location>
    <ligand>
        <name>heme</name>
        <dbReference type="ChEBI" id="CHEBI:30413"/>
    </ligand>
    <ligandPart>
        <name>Fe</name>
        <dbReference type="ChEBI" id="CHEBI:18248"/>
    </ligandPart>
</feature>
<dbReference type="InterPro" id="IPR036396">
    <property type="entry name" value="Cyt_P450_sf"/>
</dbReference>
<dbReference type="GO" id="GO:0005506">
    <property type="term" value="F:iron ion binding"/>
    <property type="evidence" value="ECO:0007669"/>
    <property type="project" value="InterPro"/>
</dbReference>
<evidence type="ECO:0000256" key="7">
    <source>
        <dbReference type="ARBA" id="ARBA00022824"/>
    </source>
</evidence>
<keyword evidence="11 14" id="KW-0503">Monooxygenase</keyword>
<feature type="compositionally biased region" description="Basic and acidic residues" evidence="15">
    <location>
        <begin position="299"/>
        <end position="313"/>
    </location>
</feature>
<organism evidence="17 18">
    <name type="scientific">Argiope bruennichi</name>
    <name type="common">Wasp spider</name>
    <name type="synonym">Aranea bruennichi</name>
    <dbReference type="NCBI Taxonomy" id="94029"/>
    <lineage>
        <taxon>Eukaryota</taxon>
        <taxon>Metazoa</taxon>
        <taxon>Ecdysozoa</taxon>
        <taxon>Arthropoda</taxon>
        <taxon>Chelicerata</taxon>
        <taxon>Arachnida</taxon>
        <taxon>Araneae</taxon>
        <taxon>Araneomorphae</taxon>
        <taxon>Entelegynae</taxon>
        <taxon>Araneoidea</taxon>
        <taxon>Araneidae</taxon>
        <taxon>Argiope</taxon>
    </lineage>
</organism>
<dbReference type="PANTHER" id="PTHR24292:SF54">
    <property type="entry name" value="CYP9F3-RELATED"/>
    <property type="match status" value="1"/>
</dbReference>
<dbReference type="EMBL" id="JABXBU010000001">
    <property type="protein sequence ID" value="KAF8796363.1"/>
    <property type="molecule type" value="Genomic_DNA"/>
</dbReference>
<evidence type="ECO:0000256" key="10">
    <source>
        <dbReference type="ARBA" id="ARBA00023004"/>
    </source>
</evidence>
<dbReference type="GO" id="GO:0005789">
    <property type="term" value="C:endoplasmic reticulum membrane"/>
    <property type="evidence" value="ECO:0007669"/>
    <property type="project" value="UniProtKB-SubCell"/>
</dbReference>
<evidence type="ECO:0000256" key="12">
    <source>
        <dbReference type="ARBA" id="ARBA00023136"/>
    </source>
</evidence>
<evidence type="ECO:0000313" key="18">
    <source>
        <dbReference type="Proteomes" id="UP000807504"/>
    </source>
</evidence>
<keyword evidence="16" id="KW-0812">Transmembrane</keyword>
<evidence type="ECO:0000256" key="9">
    <source>
        <dbReference type="ARBA" id="ARBA00023002"/>
    </source>
</evidence>
<evidence type="ECO:0000256" key="1">
    <source>
        <dbReference type="ARBA" id="ARBA00001971"/>
    </source>
</evidence>
<dbReference type="PROSITE" id="PS00086">
    <property type="entry name" value="CYTOCHROME_P450"/>
    <property type="match status" value="1"/>
</dbReference>